<dbReference type="GO" id="GO:0016423">
    <property type="term" value="F:tRNA (guanine) methyltransferase activity"/>
    <property type="evidence" value="ECO:0007669"/>
    <property type="project" value="InterPro"/>
</dbReference>
<keyword evidence="1 5" id="KW-0489">Methyltransferase</keyword>
<dbReference type="InterPro" id="IPR029028">
    <property type="entry name" value="Alpha/beta_knot_MTases"/>
</dbReference>
<keyword evidence="2" id="KW-0808">Transferase</keyword>
<dbReference type="GO" id="GO:0030488">
    <property type="term" value="P:tRNA methylation"/>
    <property type="evidence" value="ECO:0007669"/>
    <property type="project" value="InterPro"/>
</dbReference>
<gene>
    <name evidence="5" type="ORF">M0811_02777</name>
</gene>
<dbReference type="Gene3D" id="3.40.1280.10">
    <property type="match status" value="1"/>
</dbReference>
<keyword evidence="6" id="KW-1185">Reference proteome</keyword>
<evidence type="ECO:0000256" key="2">
    <source>
        <dbReference type="ARBA" id="ARBA00022679"/>
    </source>
</evidence>
<feature type="domain" description="tRNA/rRNA methyltransferase SpoU type" evidence="4">
    <location>
        <begin position="1407"/>
        <end position="1533"/>
    </location>
</feature>
<dbReference type="PANTHER" id="PTHR12029:SF11">
    <property type="entry name" value="METHYLTRANSFERASE TARBP1-RELATED"/>
    <property type="match status" value="1"/>
</dbReference>
<comment type="caution">
    <text evidence="5">The sequence shown here is derived from an EMBL/GenBank/DDBJ whole genome shotgun (WGS) entry which is preliminary data.</text>
</comment>
<name>A0A9Q0R6B0_ANAIG</name>
<evidence type="ECO:0000313" key="5">
    <source>
        <dbReference type="EMBL" id="KAJ5067589.1"/>
    </source>
</evidence>
<dbReference type="InterPro" id="IPR044748">
    <property type="entry name" value="Trm3/TARBP1_C"/>
</dbReference>
<evidence type="ECO:0000256" key="3">
    <source>
        <dbReference type="SAM" id="MobiDB-lite"/>
    </source>
</evidence>
<dbReference type="PANTHER" id="PTHR12029">
    <property type="entry name" value="RNA METHYLTRANSFERASE"/>
    <property type="match status" value="1"/>
</dbReference>
<dbReference type="SUPFAM" id="SSF75217">
    <property type="entry name" value="alpha/beta knot"/>
    <property type="match status" value="1"/>
</dbReference>
<accession>A0A9Q0R6B0</accession>
<dbReference type="EMBL" id="JAPDFW010000125">
    <property type="protein sequence ID" value="KAJ5067589.1"/>
    <property type="molecule type" value="Genomic_DNA"/>
</dbReference>
<organism evidence="5 6">
    <name type="scientific">Anaeramoeba ignava</name>
    <name type="common">Anaerobic marine amoeba</name>
    <dbReference type="NCBI Taxonomy" id="1746090"/>
    <lineage>
        <taxon>Eukaryota</taxon>
        <taxon>Metamonada</taxon>
        <taxon>Anaeramoebidae</taxon>
        <taxon>Anaeramoeba</taxon>
    </lineage>
</organism>
<evidence type="ECO:0000259" key="4">
    <source>
        <dbReference type="Pfam" id="PF00588"/>
    </source>
</evidence>
<dbReference type="GO" id="GO:0003723">
    <property type="term" value="F:RNA binding"/>
    <property type="evidence" value="ECO:0007669"/>
    <property type="project" value="InterPro"/>
</dbReference>
<dbReference type="OrthoDB" id="241340at2759"/>
<reference evidence="5" key="1">
    <citation type="submission" date="2022-10" db="EMBL/GenBank/DDBJ databases">
        <title>Novel sulphate-reducing endosymbionts in the free-living metamonad Anaeramoeba.</title>
        <authorList>
            <person name="Jerlstrom-Hultqvist J."/>
            <person name="Cepicka I."/>
            <person name="Gallot-Lavallee L."/>
            <person name="Salas-Leiva D."/>
            <person name="Curtis B.A."/>
            <person name="Zahonova K."/>
            <person name="Pipaliya S."/>
            <person name="Dacks J."/>
            <person name="Roger A.J."/>
        </authorList>
    </citation>
    <scope>NUCLEOTIDE SEQUENCE</scope>
    <source>
        <strain evidence="5">BMAN</strain>
    </source>
</reference>
<dbReference type="Pfam" id="PF00588">
    <property type="entry name" value="SpoU_methylase"/>
    <property type="match status" value="1"/>
</dbReference>
<dbReference type="CDD" id="cd18091">
    <property type="entry name" value="SpoU-like_TRM3-like"/>
    <property type="match status" value="1"/>
</dbReference>
<dbReference type="Proteomes" id="UP001149090">
    <property type="component" value="Unassembled WGS sequence"/>
</dbReference>
<protein>
    <submittedName>
        <fullName evidence="5">RNA methyltransferase</fullName>
    </submittedName>
</protein>
<dbReference type="InterPro" id="IPR045330">
    <property type="entry name" value="TRM3/TARBP1"/>
</dbReference>
<feature type="region of interest" description="Disordered" evidence="3">
    <location>
        <begin position="1324"/>
        <end position="1352"/>
    </location>
</feature>
<sequence length="1557" mass="183634">MQFSKKEINQLTFPFLSILKNKNQIEQILKDYFTEYSQNKTNPLFHLKTLYTILNHYLLIIPEQTLNLPQIYLENLFLPKFQPNSLVLNQFFEEEEQIIIEIGAKIAIQNEKSLEIILKSSIQILNNIKENSNDNQEAILLQIKGASHLINTIWDLIEKQEQKNQNINNNLKITFSQLKTSIFKAAFNFVDFIDIKAQKIVLYLIISHFIHDPNFNEIITQKIDNLLQMEENTPFQEISINLLLIAFDIYFVDQFPERETQFFKLNQDINLNNSDNFLRKQSFKILQKLVFSKFSNSKIQNYKSWTQEQWKIYFYLFENIETSSPYLLEEHWNRISLLFNHRYNEYKVNTDNSFQNSFETIKLILILFGRGFKTPRIKHSTIHIFLTEFQTDLNSKEVDDFIINQVVFNLSDKIVLKKKKMEIKPQILQFFLSFFEKNIAKRTESEQNLFILKFVEQIVDHVSSPKMLDVYFDFFNSIKKMSIFEPIHVIKFSQLTSLLSNFPSHLRDPICLKYLKSFLQLVCLETLDFNSFSIFISRLNDVTNQFSKGKEGSKIIQNWFQKNLLQINQENKMEITQKSGFVDNFLNENNQYSWLIYTISQQIYQFFSFEYPLQDQKPKIHKISQMIHFIDDNHDPHFINSLLSQIQQILFNPKQNEQNQNFNANILKAFHLLGLIISSFDTNKALNFFLFENLSKIFELIKEYFNEIFESNNQQESIMKCEILSSFIFQIKIYLAKNLSFNQENHQQLFSQFSQTLIEKIINSSKKNTVSSAEFVFVFHSLFQNSDNLASLLNFSGKDFFSEIFEILIETKFGDLLESNGPHFYNQIMKLKSEILIEMMDCYEKEISYAQTKRIVNEFAEILDTITEKESFYSLMRGFSKALSQQIDHLEDDPSEKMQTISVMTSILDFGMKKSEELKMLNIYPLFLFQPKYFLIPEMESFIKQYFKDAISKSQTRSGRLNSVSASFLNALIQVNNDEISLKYIDEIIQIILVPKLPEKKQRNGFKAMDKLASRKEKMDSNYNDKIRFLVETTNNEYSFACVSVFLLQRCKLVKSNTSSQIFINSICSRLFLAFDQIGPISKKKRVKMDDLKNRNKIRVLQLLNLVIEYTSPNMKKDSISQFWRIFKESNISIIRKLVDILGVSLFTLHSHDFITEQHFWDPFFQQINLEIREFGLSSVFIVFHVYQKIKKEKPKEFLDKLIAFLIVSLAAKNTKTRNLARFSIQELFKEIHFQSYGLEKLKERLDKTKYDDDFGRSTKSSNKKFYLENSVCELFDEGMKNLSVDFEKSYIYIPLEIFQQVSDIFFGKESEVSKQIEEESILYKHKDDQNQDKKENQNQNENENHFKKKNNEVIQDENSKNIFQQKISPWEQISNDKNIDLNSIGNEERKKNYESRKKNNLIVCGSLLSKIPNLGGLTRTCEIFNAKMLTVNNINIIKENHFQKISVGAEKWLPFLQVKIEEIPTFFKQKKEEGFVIIGFTESNDSKFLSDFEFPKKCVLLIGDENGIVPQNIIELLDICLEIPHFGFFPSLSPHIGSSIVIWEFISQLLNQNYKN</sequence>
<evidence type="ECO:0000256" key="1">
    <source>
        <dbReference type="ARBA" id="ARBA00022603"/>
    </source>
</evidence>
<dbReference type="InterPro" id="IPR029026">
    <property type="entry name" value="tRNA_m1G_MTases_N"/>
</dbReference>
<evidence type="ECO:0000313" key="6">
    <source>
        <dbReference type="Proteomes" id="UP001149090"/>
    </source>
</evidence>
<dbReference type="InterPro" id="IPR001537">
    <property type="entry name" value="SpoU_MeTrfase"/>
</dbReference>
<proteinExistence type="predicted"/>